<evidence type="ECO:0000256" key="1">
    <source>
        <dbReference type="ARBA" id="ARBA00022714"/>
    </source>
</evidence>
<dbReference type="Pfam" id="PF00111">
    <property type="entry name" value="Fer2"/>
    <property type="match status" value="1"/>
</dbReference>
<proteinExistence type="predicted"/>
<evidence type="ECO:0000259" key="6">
    <source>
        <dbReference type="PROSITE" id="PS51085"/>
    </source>
</evidence>
<dbReference type="RefSeq" id="WP_198882627.1">
    <property type="nucleotide sequence ID" value="NZ_JAEKJA010000010.1"/>
</dbReference>
<keyword evidence="2" id="KW-0479">Metal-binding</keyword>
<dbReference type="InterPro" id="IPR036010">
    <property type="entry name" value="2Fe-2S_ferredoxin-like_sf"/>
</dbReference>
<dbReference type="Gene3D" id="1.10.150.120">
    <property type="entry name" value="[2Fe-2S]-binding domain"/>
    <property type="match status" value="1"/>
</dbReference>
<dbReference type="InterPro" id="IPR002888">
    <property type="entry name" value="2Fe-2S-bd"/>
</dbReference>
<dbReference type="Gene3D" id="3.10.20.30">
    <property type="match status" value="1"/>
</dbReference>
<dbReference type="GO" id="GO:0046872">
    <property type="term" value="F:metal ion binding"/>
    <property type="evidence" value="ECO:0007669"/>
    <property type="project" value="UniProtKB-KW"/>
</dbReference>
<dbReference type="Proteomes" id="UP000609531">
    <property type="component" value="Unassembled WGS sequence"/>
</dbReference>
<dbReference type="AlphaFoldDB" id="A0A934IR44"/>
<dbReference type="GO" id="GO:0051537">
    <property type="term" value="F:2 iron, 2 sulfur cluster binding"/>
    <property type="evidence" value="ECO:0007669"/>
    <property type="project" value="UniProtKB-KW"/>
</dbReference>
<dbReference type="InterPro" id="IPR036884">
    <property type="entry name" value="2Fe-2S-bd_dom_sf"/>
</dbReference>
<feature type="domain" description="2Fe-2S ferredoxin-type" evidence="6">
    <location>
        <begin position="2"/>
        <end position="78"/>
    </location>
</feature>
<evidence type="ECO:0000313" key="8">
    <source>
        <dbReference type="Proteomes" id="UP000609531"/>
    </source>
</evidence>
<protein>
    <submittedName>
        <fullName evidence="7">2Fe-2S iron-sulfur cluster binding domain-containing protein</fullName>
    </submittedName>
</protein>
<dbReference type="PANTHER" id="PTHR44379">
    <property type="entry name" value="OXIDOREDUCTASE WITH IRON-SULFUR SUBUNIT"/>
    <property type="match status" value="1"/>
</dbReference>
<dbReference type="Pfam" id="PF01799">
    <property type="entry name" value="Fer2_2"/>
    <property type="match status" value="1"/>
</dbReference>
<keyword evidence="1" id="KW-0001">2Fe-2S</keyword>
<evidence type="ECO:0000256" key="5">
    <source>
        <dbReference type="ARBA" id="ARBA00023014"/>
    </source>
</evidence>
<evidence type="ECO:0000256" key="2">
    <source>
        <dbReference type="ARBA" id="ARBA00022723"/>
    </source>
</evidence>
<dbReference type="InterPro" id="IPR051452">
    <property type="entry name" value="Diverse_Oxidoreductases"/>
</dbReference>
<gene>
    <name evidence="7" type="ORF">JCR33_13610</name>
</gene>
<dbReference type="InterPro" id="IPR012675">
    <property type="entry name" value="Beta-grasp_dom_sf"/>
</dbReference>
<keyword evidence="8" id="KW-1185">Reference proteome</keyword>
<dbReference type="InterPro" id="IPR001041">
    <property type="entry name" value="2Fe-2S_ferredoxin-type"/>
</dbReference>
<accession>A0A934IR44</accession>
<dbReference type="SUPFAM" id="SSF54292">
    <property type="entry name" value="2Fe-2S ferredoxin-like"/>
    <property type="match status" value="1"/>
</dbReference>
<organism evidence="7 8">
    <name type="scientific">Acuticoccus mangrovi</name>
    <dbReference type="NCBI Taxonomy" id="2796142"/>
    <lineage>
        <taxon>Bacteria</taxon>
        <taxon>Pseudomonadati</taxon>
        <taxon>Pseudomonadota</taxon>
        <taxon>Alphaproteobacteria</taxon>
        <taxon>Hyphomicrobiales</taxon>
        <taxon>Amorphaceae</taxon>
        <taxon>Acuticoccus</taxon>
    </lineage>
</organism>
<dbReference type="FunFam" id="3.10.20.30:FF:000020">
    <property type="entry name" value="Xanthine dehydrogenase iron-sulfur subunit"/>
    <property type="match status" value="1"/>
</dbReference>
<dbReference type="CDD" id="cd07823">
    <property type="entry name" value="SRPBCC_5"/>
    <property type="match status" value="1"/>
</dbReference>
<dbReference type="PROSITE" id="PS51085">
    <property type="entry name" value="2FE2S_FER_2"/>
    <property type="match status" value="1"/>
</dbReference>
<comment type="caution">
    <text evidence="7">The sequence shown here is derived from an EMBL/GenBank/DDBJ whole genome shotgun (WGS) entry which is preliminary data.</text>
</comment>
<keyword evidence="5" id="KW-0411">Iron-sulfur</keyword>
<dbReference type="PROSITE" id="PS00197">
    <property type="entry name" value="2FE2S_FER_1"/>
    <property type="match status" value="1"/>
</dbReference>
<sequence length="378" mass="39654">MTLVNLTVNGAPVSCEVEPRTHLADFLREQQLLTGTHIGCEHGICGACTVLIDGVPARSCITFPATLEGAEITTIEGIDADPVAVKLREAFSREHALQCGYCTPGMMMMARDIVMRLPGADAATIRKELAGNLCRCTGYVGIVKAIEATCAEAAANDPVTLAPLVSPARPLAVTLADEAGPASTARLEPITFEEAENGATRINQAFTVAFPRARVWAFFEDPRKVVAAMPGAHLTALSDDHFEGEMRIRLGPMGARFAGEGEIANDAATHTGTITGRGTDQGSATRASGRVVYTLSEPAPGTTRVSVAVEYMLVGALAQVSRGGIARDLAARLTRAFAENLDAALAGRTPAEGAGELSAGALLLSAVKDWLSRLFRRG</sequence>
<evidence type="ECO:0000256" key="3">
    <source>
        <dbReference type="ARBA" id="ARBA00023002"/>
    </source>
</evidence>
<dbReference type="Pfam" id="PF06240">
    <property type="entry name" value="COXG"/>
    <property type="match status" value="1"/>
</dbReference>
<evidence type="ECO:0000256" key="4">
    <source>
        <dbReference type="ARBA" id="ARBA00023004"/>
    </source>
</evidence>
<dbReference type="Gene3D" id="3.30.530.20">
    <property type="match status" value="1"/>
</dbReference>
<evidence type="ECO:0000313" key="7">
    <source>
        <dbReference type="EMBL" id="MBJ3776737.1"/>
    </source>
</evidence>
<name>A0A934IR44_9HYPH</name>
<dbReference type="PANTHER" id="PTHR44379:SF8">
    <property type="entry name" value="XANTHINE DEHYDROGENASE IRON-SULFUR-BINDING SUBUNIT XDHC-RELATED"/>
    <property type="match status" value="1"/>
</dbReference>
<keyword evidence="3" id="KW-0560">Oxidoreductase</keyword>
<dbReference type="SUPFAM" id="SSF47741">
    <property type="entry name" value="CO dehydrogenase ISP C-domain like"/>
    <property type="match status" value="1"/>
</dbReference>
<reference evidence="7" key="1">
    <citation type="submission" date="2020-12" db="EMBL/GenBank/DDBJ databases">
        <title>Bacterial taxonomy.</title>
        <authorList>
            <person name="Pan X."/>
        </authorList>
    </citation>
    <scope>NUCLEOTIDE SEQUENCE</scope>
    <source>
        <strain evidence="7">B2012</strain>
    </source>
</reference>
<dbReference type="CDD" id="cd00207">
    <property type="entry name" value="fer2"/>
    <property type="match status" value="1"/>
</dbReference>
<dbReference type="InterPro" id="IPR023393">
    <property type="entry name" value="START-like_dom_sf"/>
</dbReference>
<dbReference type="SUPFAM" id="SSF55961">
    <property type="entry name" value="Bet v1-like"/>
    <property type="match status" value="1"/>
</dbReference>
<dbReference type="InterPro" id="IPR010419">
    <property type="entry name" value="CO_DH_gsu"/>
</dbReference>
<dbReference type="EMBL" id="JAEKJA010000010">
    <property type="protein sequence ID" value="MBJ3776737.1"/>
    <property type="molecule type" value="Genomic_DNA"/>
</dbReference>
<dbReference type="InterPro" id="IPR006058">
    <property type="entry name" value="2Fe2S_fd_BS"/>
</dbReference>
<dbReference type="GO" id="GO:0016491">
    <property type="term" value="F:oxidoreductase activity"/>
    <property type="evidence" value="ECO:0007669"/>
    <property type="project" value="UniProtKB-KW"/>
</dbReference>
<keyword evidence="4" id="KW-0408">Iron</keyword>